<accession>C2CG26</accession>
<dbReference type="AlphaFoldDB" id="C2CG26"/>
<comment type="similarity">
    <text evidence="1">Belongs to the 'phage' integrase family.</text>
</comment>
<dbReference type="InterPro" id="IPR028259">
    <property type="entry name" value="AP2-like_int_N"/>
</dbReference>
<dbReference type="RefSeq" id="WP_004836153.1">
    <property type="nucleotide sequence ID" value="NZ_GG666295.1"/>
</dbReference>
<dbReference type="Gene3D" id="1.10.150.130">
    <property type="match status" value="1"/>
</dbReference>
<dbReference type="InterPro" id="IPR013762">
    <property type="entry name" value="Integrase-like_cat_sf"/>
</dbReference>
<dbReference type="PROSITE" id="PS51898">
    <property type="entry name" value="TYR_RECOMBINASE"/>
    <property type="match status" value="1"/>
</dbReference>
<dbReference type="eggNOG" id="COG0582">
    <property type="taxonomic scope" value="Bacteria"/>
</dbReference>
<keyword evidence="3" id="KW-0238">DNA-binding</keyword>
<dbReference type="Pfam" id="PF14657">
    <property type="entry name" value="Arm-DNA-bind_4"/>
    <property type="match status" value="1"/>
</dbReference>
<dbReference type="InterPro" id="IPR011010">
    <property type="entry name" value="DNA_brk_join_enz"/>
</dbReference>
<protein>
    <submittedName>
        <fullName evidence="6">Site-specific recombinase, phage integrase family</fullName>
    </submittedName>
</protein>
<evidence type="ECO:0000259" key="5">
    <source>
        <dbReference type="PROSITE" id="PS51898"/>
    </source>
</evidence>
<dbReference type="PANTHER" id="PTHR30629">
    <property type="entry name" value="PROPHAGE INTEGRASE"/>
    <property type="match status" value="1"/>
</dbReference>
<dbReference type="CDD" id="cd01189">
    <property type="entry name" value="INT_ICEBs1_C_like"/>
    <property type="match status" value="1"/>
</dbReference>
<name>C2CG26_9FIRM</name>
<dbReference type="PANTHER" id="PTHR30629:SF2">
    <property type="entry name" value="PROPHAGE INTEGRASE INTS-RELATED"/>
    <property type="match status" value="1"/>
</dbReference>
<organism evidence="6 7">
    <name type="scientific">Anaerococcus tetradius ATCC 35098</name>
    <dbReference type="NCBI Taxonomy" id="525255"/>
    <lineage>
        <taxon>Bacteria</taxon>
        <taxon>Bacillati</taxon>
        <taxon>Bacillota</taxon>
        <taxon>Tissierellia</taxon>
        <taxon>Tissierellales</taxon>
        <taxon>Peptoniphilaceae</taxon>
        <taxon>Anaerococcus</taxon>
    </lineage>
</organism>
<evidence type="ECO:0000313" key="6">
    <source>
        <dbReference type="EMBL" id="EEI83554.1"/>
    </source>
</evidence>
<dbReference type="EMBL" id="ACGC01000014">
    <property type="protein sequence ID" value="EEI83554.1"/>
    <property type="molecule type" value="Genomic_DNA"/>
</dbReference>
<dbReference type="SUPFAM" id="SSF56349">
    <property type="entry name" value="DNA breaking-rejoining enzymes"/>
    <property type="match status" value="1"/>
</dbReference>
<evidence type="ECO:0000256" key="1">
    <source>
        <dbReference type="ARBA" id="ARBA00008857"/>
    </source>
</evidence>
<keyword evidence="2" id="KW-0229">DNA integration</keyword>
<keyword evidence="4" id="KW-0233">DNA recombination</keyword>
<dbReference type="InterPro" id="IPR004107">
    <property type="entry name" value="Integrase_SAM-like_N"/>
</dbReference>
<comment type="caution">
    <text evidence="6">The sequence shown here is derived from an EMBL/GenBank/DDBJ whole genome shotgun (WGS) entry which is preliminary data.</text>
</comment>
<dbReference type="GO" id="GO:0003677">
    <property type="term" value="F:DNA binding"/>
    <property type="evidence" value="ECO:0007669"/>
    <property type="project" value="UniProtKB-KW"/>
</dbReference>
<evidence type="ECO:0000256" key="4">
    <source>
        <dbReference type="ARBA" id="ARBA00023172"/>
    </source>
</evidence>
<dbReference type="InterPro" id="IPR010998">
    <property type="entry name" value="Integrase_recombinase_N"/>
</dbReference>
<dbReference type="GO" id="GO:0006310">
    <property type="term" value="P:DNA recombination"/>
    <property type="evidence" value="ECO:0007669"/>
    <property type="project" value="UniProtKB-KW"/>
</dbReference>
<evidence type="ECO:0000313" key="7">
    <source>
        <dbReference type="Proteomes" id="UP000003744"/>
    </source>
</evidence>
<dbReference type="Proteomes" id="UP000003744">
    <property type="component" value="Unassembled WGS sequence"/>
</dbReference>
<dbReference type="InterPro" id="IPR050808">
    <property type="entry name" value="Phage_Integrase"/>
</dbReference>
<dbReference type="Pfam" id="PF14659">
    <property type="entry name" value="Phage_int_SAM_3"/>
    <property type="match status" value="1"/>
</dbReference>
<sequence length="362" mass="42450">MKIYSYTKDGKTYYKFNIYLGKDPLTGKEIRTNRQGFKSKKQAENAYLKLRTQTPTKPEIKIKTFNDAYEIWLETWQTTVKDQSVYKIKSLFKNQITPYIGDILLKEFTQLQAQTFIIDASKRYKNISSINIYTKAVLNYAKDLHAIETNPFAKIKIPKQKREIKTIENRNYYTPEELKTFLEITKETQQPQTYAFFRLLSHTGMRLGEALALEWTDLNTKTNTLTISKSISRDKDGKQIISTTKTGNTRKITLDRETTDTLIKLKKTNKKYIFERSGKMITRSYPLKILNRIIEKNNLHKITVHGFRHTHATILLRMGKSIKYIQERLGHADPTITLEIYSHIMEEEEKQTPDEFVSFLEG</sequence>
<gene>
    <name evidence="6" type="ORF">HMPREF0077_0436</name>
</gene>
<dbReference type="GO" id="GO:0015074">
    <property type="term" value="P:DNA integration"/>
    <property type="evidence" value="ECO:0007669"/>
    <property type="project" value="UniProtKB-KW"/>
</dbReference>
<feature type="domain" description="Tyr recombinase" evidence="5">
    <location>
        <begin position="168"/>
        <end position="354"/>
    </location>
</feature>
<dbReference type="Gene3D" id="1.10.443.10">
    <property type="entry name" value="Intergrase catalytic core"/>
    <property type="match status" value="1"/>
</dbReference>
<proteinExistence type="inferred from homology"/>
<reference evidence="6 7" key="1">
    <citation type="submission" date="2009-01" db="EMBL/GenBank/DDBJ databases">
        <authorList>
            <person name="Qin X."/>
            <person name="Bachman B."/>
            <person name="Battles P."/>
            <person name="Bell A."/>
            <person name="Bess C."/>
            <person name="Bickham C."/>
            <person name="Chaboub L."/>
            <person name="Chen D."/>
            <person name="Coyle M."/>
            <person name="Deiros D.R."/>
            <person name="Dinh H."/>
            <person name="Forbes L."/>
            <person name="Fowler G."/>
            <person name="Francisco L."/>
            <person name="Fu Q."/>
            <person name="Gubbala S."/>
            <person name="Hale W."/>
            <person name="Han Y."/>
            <person name="Hemphill L."/>
            <person name="Highlander S.K."/>
            <person name="Hirani K."/>
            <person name="Hogues M."/>
            <person name="Jackson L."/>
            <person name="Jakkamsetti A."/>
            <person name="Javaid M."/>
            <person name="Jiang H."/>
            <person name="Korchina V."/>
            <person name="Kovar C."/>
            <person name="Lara F."/>
            <person name="Lee S."/>
            <person name="Mata R."/>
            <person name="Mathew T."/>
            <person name="Moen C."/>
            <person name="Morales K."/>
            <person name="Munidasa M."/>
            <person name="Nazareth L."/>
            <person name="Ngo R."/>
            <person name="Nguyen L."/>
            <person name="Okwuonu G."/>
            <person name="Ongeri F."/>
            <person name="Patil S."/>
            <person name="Petrosino J."/>
            <person name="Pham C."/>
            <person name="Pham P."/>
            <person name="Pu L.-L."/>
            <person name="Puazo M."/>
            <person name="Raj R."/>
            <person name="Reid J."/>
            <person name="Rouhana J."/>
            <person name="Saada N."/>
            <person name="Shang Y."/>
            <person name="Simmons D."/>
            <person name="Thornton R."/>
            <person name="Warren J."/>
            <person name="Weissenberger G."/>
            <person name="Zhang J."/>
            <person name="Zhang L."/>
            <person name="Zhou C."/>
            <person name="Zhu D."/>
            <person name="Muzny D."/>
            <person name="Worley K."/>
            <person name="Gibbs R."/>
        </authorList>
    </citation>
    <scope>NUCLEOTIDE SEQUENCE [LARGE SCALE GENOMIC DNA]</scope>
    <source>
        <strain evidence="6 7">ATCC 35098</strain>
    </source>
</reference>
<dbReference type="Pfam" id="PF00589">
    <property type="entry name" value="Phage_integrase"/>
    <property type="match status" value="1"/>
</dbReference>
<dbReference type="HOGENOM" id="CLU_027562_17_6_9"/>
<evidence type="ECO:0000256" key="3">
    <source>
        <dbReference type="ARBA" id="ARBA00023125"/>
    </source>
</evidence>
<evidence type="ECO:0000256" key="2">
    <source>
        <dbReference type="ARBA" id="ARBA00022908"/>
    </source>
</evidence>
<dbReference type="InterPro" id="IPR002104">
    <property type="entry name" value="Integrase_catalytic"/>
</dbReference>